<keyword evidence="1" id="KW-0521">NADP</keyword>
<dbReference type="RefSeq" id="WP_369059036.1">
    <property type="nucleotide sequence ID" value="NZ_CP158375.1"/>
</dbReference>
<dbReference type="GO" id="GO:0016651">
    <property type="term" value="F:oxidoreductase activity, acting on NAD(P)H"/>
    <property type="evidence" value="ECO:0007669"/>
    <property type="project" value="TreeGrafter"/>
</dbReference>
<keyword evidence="2" id="KW-0560">Oxidoreductase</keyword>
<accession>A0AB39KQU3</accession>
<dbReference type="SMART" id="SM00829">
    <property type="entry name" value="PKS_ER"/>
    <property type="match status" value="1"/>
</dbReference>
<sequence length="328" mass="33969">MARVIRIHAHGGPEVLKIETVPTPEPKAGQVRLSVRALGLNRAEVLMRTGRYIESPLLPSGLGLEAAGVIDAVGEGVAGLAVGDAASLIPPVSMAAWPTYGDQMVFPAAMVVRHPACLGWDEAAALWMAYLTAYGALVEVARVTAGEAVIITAASSSVGLAAIQIARSLGGKPVAVTRTVGKADALKAAGAASVVVSDAPGFEDRLRLACDGPARVVFDAVAGTLFEPLTAVMARGGILIEYGGLAKEPTPFPLGAVLGKSLTLRGYLVHEVVTDPVRLERAKAFIAAGVEAGALRPMIDRVFGFEQMAEAHRYLEGNAQIGKVVVKV</sequence>
<reference evidence="4" key="1">
    <citation type="submission" date="2024-06" db="EMBL/GenBank/DDBJ databases">
        <title>Caulobacter inopinatus, sp. nov.</title>
        <authorList>
            <person name="Donachie S.P."/>
        </authorList>
    </citation>
    <scope>NUCLEOTIDE SEQUENCE</scope>
    <source>
        <strain evidence="4">73W</strain>
    </source>
</reference>
<gene>
    <name evidence="4" type="ORF">ABOZ73_15575</name>
</gene>
<dbReference type="SUPFAM" id="SSF50129">
    <property type="entry name" value="GroES-like"/>
    <property type="match status" value="1"/>
</dbReference>
<dbReference type="InterPro" id="IPR036291">
    <property type="entry name" value="NAD(P)-bd_dom_sf"/>
</dbReference>
<organism evidence="4">
    <name type="scientific">Caulobacter sp. 73W</name>
    <dbReference type="NCBI Taxonomy" id="3161137"/>
    <lineage>
        <taxon>Bacteria</taxon>
        <taxon>Pseudomonadati</taxon>
        <taxon>Pseudomonadota</taxon>
        <taxon>Alphaproteobacteria</taxon>
        <taxon>Caulobacterales</taxon>
        <taxon>Caulobacteraceae</taxon>
        <taxon>Caulobacter</taxon>
    </lineage>
</organism>
<dbReference type="AlphaFoldDB" id="A0AB39KQU3"/>
<dbReference type="InterPro" id="IPR011032">
    <property type="entry name" value="GroES-like_sf"/>
</dbReference>
<dbReference type="InterPro" id="IPR013154">
    <property type="entry name" value="ADH-like_N"/>
</dbReference>
<dbReference type="SUPFAM" id="SSF51735">
    <property type="entry name" value="NAD(P)-binding Rossmann-fold domains"/>
    <property type="match status" value="1"/>
</dbReference>
<dbReference type="Pfam" id="PF08240">
    <property type="entry name" value="ADH_N"/>
    <property type="match status" value="1"/>
</dbReference>
<dbReference type="Gene3D" id="3.90.180.10">
    <property type="entry name" value="Medium-chain alcohol dehydrogenases, catalytic domain"/>
    <property type="match status" value="1"/>
</dbReference>
<dbReference type="CDD" id="cd08268">
    <property type="entry name" value="MDR2"/>
    <property type="match status" value="1"/>
</dbReference>
<protein>
    <submittedName>
        <fullName evidence="4">Zinc-dependent alcohol dehydrogenase family protein</fullName>
    </submittedName>
</protein>
<evidence type="ECO:0000313" key="4">
    <source>
        <dbReference type="EMBL" id="XDO96182.1"/>
    </source>
</evidence>
<dbReference type="GO" id="GO:0070402">
    <property type="term" value="F:NADPH binding"/>
    <property type="evidence" value="ECO:0007669"/>
    <property type="project" value="TreeGrafter"/>
</dbReference>
<evidence type="ECO:0000256" key="1">
    <source>
        <dbReference type="ARBA" id="ARBA00022857"/>
    </source>
</evidence>
<dbReference type="Pfam" id="PF13602">
    <property type="entry name" value="ADH_zinc_N_2"/>
    <property type="match status" value="1"/>
</dbReference>
<dbReference type="Gene3D" id="3.40.50.720">
    <property type="entry name" value="NAD(P)-binding Rossmann-like Domain"/>
    <property type="match status" value="1"/>
</dbReference>
<proteinExistence type="predicted"/>
<dbReference type="InterPro" id="IPR020843">
    <property type="entry name" value="ER"/>
</dbReference>
<evidence type="ECO:0000259" key="3">
    <source>
        <dbReference type="SMART" id="SM00829"/>
    </source>
</evidence>
<dbReference type="PANTHER" id="PTHR48106">
    <property type="entry name" value="QUINONE OXIDOREDUCTASE PIG3-RELATED"/>
    <property type="match status" value="1"/>
</dbReference>
<name>A0AB39KQU3_9CAUL</name>
<evidence type="ECO:0000256" key="2">
    <source>
        <dbReference type="ARBA" id="ARBA00023002"/>
    </source>
</evidence>
<dbReference type="EMBL" id="CP158375">
    <property type="protein sequence ID" value="XDO96182.1"/>
    <property type="molecule type" value="Genomic_DNA"/>
</dbReference>
<dbReference type="PANTHER" id="PTHR48106:SF5">
    <property type="entry name" value="ZINC-CONTAINING ALCOHOL DEHYDROGENASE"/>
    <property type="match status" value="1"/>
</dbReference>
<feature type="domain" description="Enoyl reductase (ER)" evidence="3">
    <location>
        <begin position="11"/>
        <end position="326"/>
    </location>
</feature>